<evidence type="ECO:0000313" key="2">
    <source>
        <dbReference type="EMBL" id="MBY6276375.1"/>
    </source>
</evidence>
<reference evidence="2" key="1">
    <citation type="submission" date="2017-11" db="EMBL/GenBank/DDBJ databases">
        <title>Three new genomes from thermophilic consortium.</title>
        <authorList>
            <person name="Quaggio R."/>
            <person name="Amgarten D."/>
            <person name="Setubal J.C."/>
        </authorList>
    </citation>
    <scope>NUCLEOTIDE SEQUENCE</scope>
    <source>
        <strain evidence="2">ZCTH01-B2</strain>
    </source>
</reference>
<dbReference type="Pfam" id="PF14343">
    <property type="entry name" value="PrcB_C"/>
    <property type="match status" value="1"/>
</dbReference>
<proteinExistence type="predicted"/>
<feature type="domain" description="PrcB C-terminal" evidence="1">
    <location>
        <begin position="108"/>
        <end position="164"/>
    </location>
</feature>
<organism evidence="2 3">
    <name type="scientific">Symbiobacterium thermophilum</name>
    <dbReference type="NCBI Taxonomy" id="2734"/>
    <lineage>
        <taxon>Bacteria</taxon>
        <taxon>Bacillati</taxon>
        <taxon>Bacillota</taxon>
        <taxon>Clostridia</taxon>
        <taxon>Eubacteriales</taxon>
        <taxon>Symbiobacteriaceae</taxon>
        <taxon>Symbiobacterium</taxon>
    </lineage>
</organism>
<comment type="caution">
    <text evidence="2">The sequence shown here is derived from an EMBL/GenBank/DDBJ whole genome shotgun (WGS) entry which is preliminary data.</text>
</comment>
<dbReference type="EMBL" id="PIUK01000076">
    <property type="protein sequence ID" value="MBY6276375.1"/>
    <property type="molecule type" value="Genomic_DNA"/>
</dbReference>
<dbReference type="InterPro" id="IPR025748">
    <property type="entry name" value="PrcB_C_dom"/>
</dbReference>
<accession>A0A953I2J9</accession>
<evidence type="ECO:0000313" key="3">
    <source>
        <dbReference type="Proteomes" id="UP000732377"/>
    </source>
</evidence>
<dbReference type="AlphaFoldDB" id="A0A953I2J9"/>
<dbReference type="Proteomes" id="UP000732377">
    <property type="component" value="Unassembled WGS sequence"/>
</dbReference>
<sequence length="306" mass="32523">MQRMARTRPLLICRPGLPAALPAALSKSRSRLLRTLFAALLALASACGSPAATGTFTTLARGTHSGITAQEAALITSLAEWEALWRRHASRFDPPPALPPVDFSRSSVVALFAGERPTGGYSLYITDVAPQGDSLRVTALELRPAPGRPVTQAVTQPYHVIAVPRVKKDTRLEVRWRVRTDSAGLPAGAVLLGPAHHPLDGDALTGLRRHPAAEPADHLMDLRAHDQRVGARHPLEEGLEEQVDLVGLPGADAPGAHEVRGVILEVQVVVDLRDPTVHHEAIFVHAGPVGPAAAQVEADRVAALHA</sequence>
<gene>
    <name evidence="2" type="ORF">CWE10_09205</name>
</gene>
<protein>
    <recommendedName>
        <fullName evidence="1">PrcB C-terminal domain-containing protein</fullName>
    </recommendedName>
</protein>
<evidence type="ECO:0000259" key="1">
    <source>
        <dbReference type="Pfam" id="PF14343"/>
    </source>
</evidence>
<name>A0A953I2J9_SYMTR</name>